<dbReference type="Pfam" id="PF00271">
    <property type="entry name" value="Helicase_C"/>
    <property type="match status" value="2"/>
</dbReference>
<dbReference type="InterPro" id="IPR001510">
    <property type="entry name" value="Znf_PARP"/>
</dbReference>
<comment type="similarity">
    <text evidence="2">Belongs to the SNF2/RAD54 helicase family.</text>
</comment>
<dbReference type="InterPro" id="IPR049730">
    <property type="entry name" value="SNF2/RAD54-like_C"/>
</dbReference>
<dbReference type="InterPro" id="IPR036957">
    <property type="entry name" value="Znf_PARP_sf"/>
</dbReference>
<dbReference type="SMART" id="SM00490">
    <property type="entry name" value="HELICc"/>
    <property type="match status" value="1"/>
</dbReference>
<comment type="caution">
    <text evidence="17">The sequence shown here is derived from an EMBL/GenBank/DDBJ whole genome shotgun (WGS) entry which is preliminary data.</text>
</comment>
<dbReference type="PROSITE" id="PS51192">
    <property type="entry name" value="HELICASE_ATP_BIND_1"/>
    <property type="match status" value="1"/>
</dbReference>
<dbReference type="GO" id="GO:0008094">
    <property type="term" value="F:ATP-dependent activity, acting on DNA"/>
    <property type="evidence" value="ECO:0007669"/>
    <property type="project" value="TreeGrafter"/>
</dbReference>
<feature type="region of interest" description="Disordered" evidence="13">
    <location>
        <begin position="100"/>
        <end position="155"/>
    </location>
</feature>
<evidence type="ECO:0000256" key="1">
    <source>
        <dbReference type="ARBA" id="ARBA00004123"/>
    </source>
</evidence>
<evidence type="ECO:0000256" key="10">
    <source>
        <dbReference type="ARBA" id="ARBA00023242"/>
    </source>
</evidence>
<dbReference type="Gene3D" id="3.30.1740.10">
    <property type="entry name" value="Zinc finger, PARP-type"/>
    <property type="match status" value="1"/>
</dbReference>
<keyword evidence="8" id="KW-0862">Zinc</keyword>
<dbReference type="InterPro" id="IPR018957">
    <property type="entry name" value="Znf_C3HC4_RING-type"/>
</dbReference>
<dbReference type="InterPro" id="IPR014001">
    <property type="entry name" value="Helicase_ATP-bd"/>
</dbReference>
<evidence type="ECO:0000256" key="6">
    <source>
        <dbReference type="ARBA" id="ARBA00022801"/>
    </source>
</evidence>
<dbReference type="Gene3D" id="3.30.70.2330">
    <property type="match status" value="1"/>
</dbReference>
<dbReference type="SMART" id="SM00910">
    <property type="entry name" value="HIRAN"/>
    <property type="match status" value="1"/>
</dbReference>
<keyword evidence="12" id="KW-0175">Coiled coil</keyword>
<dbReference type="InterPro" id="IPR001841">
    <property type="entry name" value="Znf_RING"/>
</dbReference>
<dbReference type="STRING" id="97359.A0A550CYY9"/>
<dbReference type="GO" id="GO:0008270">
    <property type="term" value="F:zinc ion binding"/>
    <property type="evidence" value="ECO:0007669"/>
    <property type="project" value="UniProtKB-KW"/>
</dbReference>
<keyword evidence="7" id="KW-0347">Helicase</keyword>
<dbReference type="Pfam" id="PF08797">
    <property type="entry name" value="HIRAN"/>
    <property type="match status" value="1"/>
</dbReference>
<dbReference type="InterPro" id="IPR038718">
    <property type="entry name" value="SNF2-like_sf"/>
</dbReference>
<keyword evidence="10" id="KW-0539">Nucleus</keyword>
<dbReference type="Pfam" id="PF00645">
    <property type="entry name" value="zf-PARP"/>
    <property type="match status" value="1"/>
</dbReference>
<keyword evidence="9" id="KW-0067">ATP-binding</keyword>
<dbReference type="PROSITE" id="PS00518">
    <property type="entry name" value="ZF_RING_1"/>
    <property type="match status" value="1"/>
</dbReference>
<evidence type="ECO:0000256" key="8">
    <source>
        <dbReference type="ARBA" id="ARBA00022833"/>
    </source>
</evidence>
<feature type="domain" description="Helicase ATP-binding" evidence="16">
    <location>
        <begin position="446"/>
        <end position="629"/>
    </location>
</feature>
<dbReference type="InterPro" id="IPR050628">
    <property type="entry name" value="SNF2_RAD54_helicase_TF"/>
</dbReference>
<dbReference type="Pfam" id="PF00097">
    <property type="entry name" value="zf-C3HC4"/>
    <property type="match status" value="1"/>
</dbReference>
<keyword evidence="5 11" id="KW-0863">Zinc-finger</keyword>
<keyword evidence="4" id="KW-0547">Nucleotide-binding</keyword>
<evidence type="ECO:0000256" key="3">
    <source>
        <dbReference type="ARBA" id="ARBA00022723"/>
    </source>
</evidence>
<feature type="coiled-coil region" evidence="12">
    <location>
        <begin position="325"/>
        <end position="354"/>
    </location>
</feature>
<evidence type="ECO:0000313" key="17">
    <source>
        <dbReference type="EMBL" id="TRM70006.1"/>
    </source>
</evidence>
<dbReference type="InterPro" id="IPR001650">
    <property type="entry name" value="Helicase_C-like"/>
</dbReference>
<dbReference type="EMBL" id="VDMD01000001">
    <property type="protein sequence ID" value="TRM70006.1"/>
    <property type="molecule type" value="Genomic_DNA"/>
</dbReference>
<proteinExistence type="inferred from homology"/>
<evidence type="ECO:0000256" key="2">
    <source>
        <dbReference type="ARBA" id="ARBA00007025"/>
    </source>
</evidence>
<dbReference type="Proteomes" id="UP000320762">
    <property type="component" value="Unassembled WGS sequence"/>
</dbReference>
<dbReference type="SUPFAM" id="SSF57716">
    <property type="entry name" value="Glucocorticoid receptor-like (DNA-binding domain)"/>
    <property type="match status" value="1"/>
</dbReference>
<keyword evidence="18" id="KW-1185">Reference proteome</keyword>
<dbReference type="PANTHER" id="PTHR45626:SF17">
    <property type="entry name" value="HELICASE-LIKE TRANSCRIPTION FACTOR"/>
    <property type="match status" value="1"/>
</dbReference>
<evidence type="ECO:0000256" key="11">
    <source>
        <dbReference type="PROSITE-ProRule" id="PRU00175"/>
    </source>
</evidence>
<dbReference type="GO" id="GO:0016818">
    <property type="term" value="F:hydrolase activity, acting on acid anhydrides, in phosphorus-containing anhydrides"/>
    <property type="evidence" value="ECO:0007669"/>
    <property type="project" value="InterPro"/>
</dbReference>
<dbReference type="PROSITE" id="PS50089">
    <property type="entry name" value="ZF_RING_2"/>
    <property type="match status" value="1"/>
</dbReference>
<dbReference type="GO" id="GO:0006281">
    <property type="term" value="P:DNA repair"/>
    <property type="evidence" value="ECO:0007669"/>
    <property type="project" value="TreeGrafter"/>
</dbReference>
<evidence type="ECO:0000256" key="9">
    <source>
        <dbReference type="ARBA" id="ARBA00022840"/>
    </source>
</evidence>
<feature type="domain" description="RING-type" evidence="15">
    <location>
        <begin position="794"/>
        <end position="832"/>
    </location>
</feature>
<reference evidence="17 18" key="1">
    <citation type="journal article" date="2019" name="New Phytol.">
        <title>Comparative genomics reveals unique wood-decay strategies and fruiting body development in the Schizophyllaceae.</title>
        <authorList>
            <person name="Almasi E."/>
            <person name="Sahu N."/>
            <person name="Krizsan K."/>
            <person name="Balint B."/>
            <person name="Kovacs G.M."/>
            <person name="Kiss B."/>
            <person name="Cseklye J."/>
            <person name="Drula E."/>
            <person name="Henrissat B."/>
            <person name="Nagy I."/>
            <person name="Chovatia M."/>
            <person name="Adam C."/>
            <person name="LaButti K."/>
            <person name="Lipzen A."/>
            <person name="Riley R."/>
            <person name="Grigoriev I.V."/>
            <person name="Nagy L.G."/>
        </authorList>
    </citation>
    <scope>NUCLEOTIDE SEQUENCE [LARGE SCALE GENOMIC DNA]</scope>
    <source>
        <strain evidence="17 18">NL-1724</strain>
    </source>
</reference>
<organism evidence="17 18">
    <name type="scientific">Schizophyllum amplum</name>
    <dbReference type="NCBI Taxonomy" id="97359"/>
    <lineage>
        <taxon>Eukaryota</taxon>
        <taxon>Fungi</taxon>
        <taxon>Dikarya</taxon>
        <taxon>Basidiomycota</taxon>
        <taxon>Agaricomycotina</taxon>
        <taxon>Agaricomycetes</taxon>
        <taxon>Agaricomycetidae</taxon>
        <taxon>Agaricales</taxon>
        <taxon>Schizophyllaceae</taxon>
        <taxon>Schizophyllum</taxon>
    </lineage>
</organism>
<dbReference type="Pfam" id="PF00176">
    <property type="entry name" value="SNF2-rel_dom"/>
    <property type="match status" value="1"/>
</dbReference>
<dbReference type="OrthoDB" id="448448at2759"/>
<dbReference type="SUPFAM" id="SSF57850">
    <property type="entry name" value="RING/U-box"/>
    <property type="match status" value="1"/>
</dbReference>
<dbReference type="InterPro" id="IPR027417">
    <property type="entry name" value="P-loop_NTPase"/>
</dbReference>
<keyword evidence="3" id="KW-0479">Metal-binding</keyword>
<evidence type="ECO:0000256" key="5">
    <source>
        <dbReference type="ARBA" id="ARBA00022771"/>
    </source>
</evidence>
<dbReference type="Gene3D" id="3.40.50.10810">
    <property type="entry name" value="Tandem AAA-ATPase domain"/>
    <property type="match status" value="1"/>
</dbReference>
<name>A0A550CYY9_9AGAR</name>
<dbReference type="GO" id="GO:0004386">
    <property type="term" value="F:helicase activity"/>
    <property type="evidence" value="ECO:0007669"/>
    <property type="project" value="UniProtKB-KW"/>
</dbReference>
<comment type="subcellular location">
    <subcellularLocation>
        <location evidence="1">Nucleus</location>
    </subcellularLocation>
</comment>
<evidence type="ECO:0000259" key="16">
    <source>
        <dbReference type="PROSITE" id="PS51192"/>
    </source>
</evidence>
<dbReference type="InterPro" id="IPR013083">
    <property type="entry name" value="Znf_RING/FYVE/PHD"/>
</dbReference>
<gene>
    <name evidence="17" type="ORF">BD626DRAFT_476008</name>
</gene>
<sequence length="1128" mass="123074">MASSHVFGYSKSTRAKCHGPAPCKGSAMAPGSLRYGRLQTTQVGESVEWRHWGCVTPNILAQLINVNLESIEGYQDLLPHDRQKIREAVRLRRIDPADIPQAAKALTAPIPSNQATKKRKATAEPPQPSTSRAPSGMPAPSQRYEDEAVEDNAPEEAADELYCTLSTGVVGIQYYTGLVGAGEEVQLIREPNNRYDRNAIRVSNIAGSQVGHIPKNVASNLAPLLDRGEITVEGVMKQGNLGSKGKKYSLDIAIKIYARSDRRRELEPKLVWATPGQRGFEQLRNSASSSYGGGYGGGQGYPSYAGGMPVPVPTYASSSSAPITAAQQEALKKQQEALNNAAELKQMLTGLEKVDDESRRSSLLDTLCSVDDVLKLPEHPDPPGIAKGNLLVDLLKHQKQALQWAVEHECPKLPTSEKDAPVQFWQYKQITGKPYYYNLATKTPQSKAPELGKGALCADAMGLGKTLTMIALILATNDAKPSGCIKSTLIVAPLSIISNWEKQLEDHCAPGALKYCTYYGATRGMSADELKKYDVVITTYQVISGEHADRAGGQPAKKKKKGTASEGSLFDVKWKRIVLDEGHSIRNPRAKMSQACCALEADRRWILTGTPIINSPRDLGSMMSFLRICKPLDEEDFFKRLLLRPLKAGDPSGAELLRALMSQICLRRTKEMQDSEGRSLVPLPPVDVTVIPVTLDEETRKVYDEVEELSRRHVESFMNSTNNKMNMSSANVLSMLTRMRQLALHPALIPPDYLEQLKASEAQDGGGPAKVISPAERSRLQALLARHMEDCEECPICFSIPGDPRITSCAHVFCLSCITEVISRDPKCPMDRRPLTLSDLLEPAPPTELTQAPVREFEEDRTGIRAGSSAKIDQLVRLLQLNPPADKSLVFSQFTSFLDKIAEALDAAGIPYCRFDGQMSSKRREETIRRFSVPIKTPAGSAASAPTSTAIDLSTRTRRRAQRAVVADGAVSDDANDDDFVMGADDDADFDDEDFAAGQGKGKGKATAPTWFPGGVNPKVMLISLKAGALGLNLTVANNVYLMDPWWQEGIESQAIDRVNRIGQTKPVHVYQMIAEHTVESKVRGLSSASVAVSRHLCIGPRNSGSQEEINPRGVRRHEAQGNSAPAA</sequence>
<dbReference type="PANTHER" id="PTHR45626">
    <property type="entry name" value="TRANSCRIPTION TERMINATION FACTOR 2-RELATED"/>
    <property type="match status" value="1"/>
</dbReference>
<keyword evidence="6" id="KW-0378">Hydrolase</keyword>
<protein>
    <submittedName>
        <fullName evidence="17">SNF2 family N-terminal domain-containing protein</fullName>
    </submittedName>
</protein>
<evidence type="ECO:0000256" key="12">
    <source>
        <dbReference type="SAM" id="Coils"/>
    </source>
</evidence>
<dbReference type="AlphaFoldDB" id="A0A550CYY9"/>
<dbReference type="Gene3D" id="3.40.50.300">
    <property type="entry name" value="P-loop containing nucleotide triphosphate hydrolases"/>
    <property type="match status" value="1"/>
</dbReference>
<evidence type="ECO:0000256" key="7">
    <source>
        <dbReference type="ARBA" id="ARBA00022806"/>
    </source>
</evidence>
<evidence type="ECO:0000313" key="18">
    <source>
        <dbReference type="Proteomes" id="UP000320762"/>
    </source>
</evidence>
<dbReference type="InterPro" id="IPR000330">
    <property type="entry name" value="SNF2_N"/>
</dbReference>
<dbReference type="InterPro" id="IPR014905">
    <property type="entry name" value="HIRAN"/>
</dbReference>
<dbReference type="SUPFAM" id="SSF52540">
    <property type="entry name" value="P-loop containing nucleoside triphosphate hydrolases"/>
    <property type="match status" value="2"/>
</dbReference>
<dbReference type="GO" id="GO:0003677">
    <property type="term" value="F:DNA binding"/>
    <property type="evidence" value="ECO:0007669"/>
    <property type="project" value="InterPro"/>
</dbReference>
<dbReference type="SMART" id="SM01336">
    <property type="entry name" value="zf-PARP"/>
    <property type="match status" value="1"/>
</dbReference>
<dbReference type="SMART" id="SM00487">
    <property type="entry name" value="DEXDc"/>
    <property type="match status" value="1"/>
</dbReference>
<dbReference type="CDD" id="cd18793">
    <property type="entry name" value="SF2_C_SNF"/>
    <property type="match status" value="1"/>
</dbReference>
<dbReference type="Gene3D" id="3.30.40.10">
    <property type="entry name" value="Zinc/RING finger domain, C3HC4 (zinc finger)"/>
    <property type="match status" value="1"/>
</dbReference>
<evidence type="ECO:0000256" key="13">
    <source>
        <dbReference type="SAM" id="MobiDB-lite"/>
    </source>
</evidence>
<dbReference type="PROSITE" id="PS50064">
    <property type="entry name" value="ZF_PARP_2"/>
    <property type="match status" value="1"/>
</dbReference>
<dbReference type="GO" id="GO:0005634">
    <property type="term" value="C:nucleus"/>
    <property type="evidence" value="ECO:0007669"/>
    <property type="project" value="UniProtKB-SubCell"/>
</dbReference>
<accession>A0A550CYY9</accession>
<dbReference type="GO" id="GO:0005524">
    <property type="term" value="F:ATP binding"/>
    <property type="evidence" value="ECO:0007669"/>
    <property type="project" value="UniProtKB-KW"/>
</dbReference>
<feature type="domain" description="PARP-type" evidence="14">
    <location>
        <begin position="9"/>
        <end position="89"/>
    </location>
</feature>
<dbReference type="InterPro" id="IPR017907">
    <property type="entry name" value="Znf_RING_CS"/>
</dbReference>
<dbReference type="SMART" id="SM00184">
    <property type="entry name" value="RING"/>
    <property type="match status" value="1"/>
</dbReference>
<evidence type="ECO:0000256" key="4">
    <source>
        <dbReference type="ARBA" id="ARBA00022741"/>
    </source>
</evidence>
<evidence type="ECO:0000259" key="14">
    <source>
        <dbReference type="PROSITE" id="PS50064"/>
    </source>
</evidence>
<evidence type="ECO:0000259" key="15">
    <source>
        <dbReference type="PROSITE" id="PS50089"/>
    </source>
</evidence>
<feature type="region of interest" description="Disordered" evidence="13">
    <location>
        <begin position="1102"/>
        <end position="1128"/>
    </location>
</feature>